<dbReference type="PANTHER" id="PTHR30462">
    <property type="entry name" value="INTERMEMBRANE TRANSPORT PROTEIN PQIB-RELATED"/>
    <property type="match status" value="1"/>
</dbReference>
<feature type="transmembrane region" description="Helical" evidence="7">
    <location>
        <begin position="54"/>
        <end position="78"/>
    </location>
</feature>
<organism evidence="8 9">
    <name type="scientific">Desulfovibrio ferrophilus</name>
    <dbReference type="NCBI Taxonomy" id="241368"/>
    <lineage>
        <taxon>Bacteria</taxon>
        <taxon>Pseudomonadati</taxon>
        <taxon>Thermodesulfobacteriota</taxon>
        <taxon>Desulfovibrionia</taxon>
        <taxon>Desulfovibrionales</taxon>
        <taxon>Desulfovibrionaceae</taxon>
        <taxon>Desulfovibrio</taxon>
    </lineage>
</organism>
<dbReference type="KEGG" id="dfl:DFE_0828"/>
<dbReference type="AlphaFoldDB" id="A0A2Z6AWD0"/>
<sequence>MEMQMPIAAEVGLASCHSCQLLMRKPPEGIFHAQCPRCGATLHTRKPRSLGRTWAYLVAAVIFYFPAMALPIMTTTTFQGVRSDTILSGIYYLLTTGMWPLAAIVFFASVVVPILKIIILIMLVFTVQRGSCWRRLDRTRLYRLTEAVGRWSMVDIYVVTILVALVRLQALAVIEAEPGAVFFASVVVLTMFAAKSFDPRLIWDKQEH</sequence>
<name>A0A2Z6AWD0_9BACT</name>
<evidence type="ECO:0000313" key="8">
    <source>
        <dbReference type="EMBL" id="BBD07554.1"/>
    </source>
</evidence>
<dbReference type="Proteomes" id="UP000269883">
    <property type="component" value="Chromosome"/>
</dbReference>
<keyword evidence="3" id="KW-0997">Cell inner membrane</keyword>
<dbReference type="PANTHER" id="PTHR30462:SF3">
    <property type="entry name" value="INTERMEMBRANE TRANSPORT PROTEIN PQIA"/>
    <property type="match status" value="1"/>
</dbReference>
<evidence type="ECO:0000313" key="9">
    <source>
        <dbReference type="Proteomes" id="UP000269883"/>
    </source>
</evidence>
<evidence type="ECO:0000256" key="4">
    <source>
        <dbReference type="ARBA" id="ARBA00022692"/>
    </source>
</evidence>
<protein>
    <submittedName>
        <fullName evidence="8">Paraquat-inducible protein A</fullName>
    </submittedName>
</protein>
<feature type="transmembrane region" description="Helical" evidence="7">
    <location>
        <begin position="180"/>
        <end position="197"/>
    </location>
</feature>
<proteinExistence type="predicted"/>
<keyword evidence="9" id="KW-1185">Reference proteome</keyword>
<keyword evidence="4 7" id="KW-0812">Transmembrane</keyword>
<dbReference type="Pfam" id="PF04403">
    <property type="entry name" value="PqiA"/>
    <property type="match status" value="1"/>
</dbReference>
<dbReference type="InterPro" id="IPR051800">
    <property type="entry name" value="PqiA-PqiB_transport"/>
</dbReference>
<comment type="subcellular location">
    <subcellularLocation>
        <location evidence="1">Cell inner membrane</location>
    </subcellularLocation>
</comment>
<reference evidence="8 9" key="1">
    <citation type="journal article" date="2018" name="Sci. Adv.">
        <title>Multi-heme cytochromes provide a pathway for survival in energy-limited environments.</title>
        <authorList>
            <person name="Deng X."/>
            <person name="Dohmae N."/>
            <person name="Nealson K.H."/>
            <person name="Hashimoto K."/>
            <person name="Okamoto A."/>
        </authorList>
    </citation>
    <scope>NUCLEOTIDE SEQUENCE [LARGE SCALE GENOMIC DNA]</scope>
    <source>
        <strain evidence="8 9">IS5</strain>
    </source>
</reference>
<keyword evidence="5 7" id="KW-1133">Transmembrane helix</keyword>
<feature type="transmembrane region" description="Helical" evidence="7">
    <location>
        <begin position="148"/>
        <end position="168"/>
    </location>
</feature>
<evidence type="ECO:0000256" key="3">
    <source>
        <dbReference type="ARBA" id="ARBA00022519"/>
    </source>
</evidence>
<evidence type="ECO:0000256" key="1">
    <source>
        <dbReference type="ARBA" id="ARBA00004533"/>
    </source>
</evidence>
<dbReference type="EMBL" id="AP017378">
    <property type="protein sequence ID" value="BBD07554.1"/>
    <property type="molecule type" value="Genomic_DNA"/>
</dbReference>
<evidence type="ECO:0000256" key="2">
    <source>
        <dbReference type="ARBA" id="ARBA00022475"/>
    </source>
</evidence>
<evidence type="ECO:0000256" key="5">
    <source>
        <dbReference type="ARBA" id="ARBA00022989"/>
    </source>
</evidence>
<dbReference type="InterPro" id="IPR007498">
    <property type="entry name" value="PqiA-like"/>
</dbReference>
<keyword evidence="6 7" id="KW-0472">Membrane</keyword>
<dbReference type="RefSeq" id="WP_197723452.1">
    <property type="nucleotide sequence ID" value="NZ_AP017378.1"/>
</dbReference>
<feature type="transmembrane region" description="Helical" evidence="7">
    <location>
        <begin position="98"/>
        <end position="127"/>
    </location>
</feature>
<dbReference type="GO" id="GO:0005886">
    <property type="term" value="C:plasma membrane"/>
    <property type="evidence" value="ECO:0007669"/>
    <property type="project" value="UniProtKB-SubCell"/>
</dbReference>
<gene>
    <name evidence="8" type="ORF">DFE_0828</name>
</gene>
<evidence type="ECO:0000256" key="7">
    <source>
        <dbReference type="SAM" id="Phobius"/>
    </source>
</evidence>
<evidence type="ECO:0000256" key="6">
    <source>
        <dbReference type="ARBA" id="ARBA00023136"/>
    </source>
</evidence>
<keyword evidence="2" id="KW-1003">Cell membrane</keyword>
<accession>A0A2Z6AWD0</accession>